<dbReference type="InterPro" id="IPR019752">
    <property type="entry name" value="Pyrv/ketoisovalerate_OxRed_cat"/>
</dbReference>
<evidence type="ECO:0000259" key="5">
    <source>
        <dbReference type="Pfam" id="PF17147"/>
    </source>
</evidence>
<keyword evidence="7" id="KW-1185">Reference proteome</keyword>
<evidence type="ECO:0000256" key="1">
    <source>
        <dbReference type="ARBA" id="ARBA00023002"/>
    </source>
</evidence>
<dbReference type="InterPro" id="IPR033412">
    <property type="entry name" value="PFOR_II"/>
</dbReference>
<dbReference type="InterPro" id="IPR002869">
    <property type="entry name" value="Pyrv_flavodox_OxRed_cen"/>
</dbReference>
<dbReference type="InterPro" id="IPR022367">
    <property type="entry name" value="2-oxoacid/accept_OxRdtase_asu"/>
</dbReference>
<feature type="domain" description="Pyruvate:ferredoxin oxidoreductase core" evidence="5">
    <location>
        <begin position="509"/>
        <end position="603"/>
    </location>
</feature>
<keyword evidence="1" id="KW-0560">Oxidoreductase</keyword>
<evidence type="ECO:0000259" key="4">
    <source>
        <dbReference type="Pfam" id="PF01855"/>
    </source>
</evidence>
<dbReference type="InterPro" id="IPR050722">
    <property type="entry name" value="Pyruvate:ferred/Flavod_OxRd"/>
</dbReference>
<dbReference type="PANTHER" id="PTHR32154">
    <property type="entry name" value="PYRUVATE-FLAVODOXIN OXIDOREDUCTASE-RELATED"/>
    <property type="match status" value="1"/>
</dbReference>
<dbReference type="InterPro" id="IPR002880">
    <property type="entry name" value="Pyrv_Fd/Flavodoxin_OxRdtase_N"/>
</dbReference>
<gene>
    <name evidence="6" type="ORF">NDI76_07750</name>
</gene>
<comment type="caution">
    <text evidence="6">The sequence shown here is derived from an EMBL/GenBank/DDBJ whole genome shotgun (WGS) entry which is preliminary data.</text>
</comment>
<dbReference type="NCBIfam" id="TIGR03710">
    <property type="entry name" value="OAFO_sf"/>
    <property type="match status" value="1"/>
</dbReference>
<evidence type="ECO:0000256" key="2">
    <source>
        <dbReference type="SAM" id="MobiDB-lite"/>
    </source>
</evidence>
<feature type="region of interest" description="Disordered" evidence="2">
    <location>
        <begin position="422"/>
        <end position="451"/>
    </location>
</feature>
<dbReference type="PANTHER" id="PTHR32154:SF20">
    <property type="entry name" value="2-OXOGLUTARATE OXIDOREDUCTASE SUBUNIT KORA"/>
    <property type="match status" value="1"/>
</dbReference>
<feature type="domain" description="Pyruvate/ketoisovalerate oxidoreductase catalytic" evidence="3">
    <location>
        <begin position="15"/>
        <end position="198"/>
    </location>
</feature>
<feature type="domain" description="Pyruvate flavodoxin/ferredoxin oxidoreductase pyrimidine binding" evidence="4">
    <location>
        <begin position="234"/>
        <end position="476"/>
    </location>
</feature>
<dbReference type="Pfam" id="PF01855">
    <property type="entry name" value="POR_N"/>
    <property type="match status" value="1"/>
</dbReference>
<dbReference type="EMBL" id="JAMQOP010000001">
    <property type="protein sequence ID" value="MDS0298632.1"/>
    <property type="molecule type" value="Genomic_DNA"/>
</dbReference>
<dbReference type="RefSeq" id="WP_310923430.1">
    <property type="nucleotide sequence ID" value="NZ_JAMQOP010000001.1"/>
</dbReference>
<name>A0ABU2GCW1_9EURY</name>
<dbReference type="Pfam" id="PF01558">
    <property type="entry name" value="POR"/>
    <property type="match status" value="1"/>
</dbReference>
<organism evidence="6 7">
    <name type="scientific">Halogeometricum salsisoli</name>
    <dbReference type="NCBI Taxonomy" id="2950536"/>
    <lineage>
        <taxon>Archaea</taxon>
        <taxon>Methanobacteriati</taxon>
        <taxon>Methanobacteriota</taxon>
        <taxon>Stenosarchaea group</taxon>
        <taxon>Halobacteria</taxon>
        <taxon>Halobacteriales</taxon>
        <taxon>Haloferacaceae</taxon>
        <taxon>Halogeometricum</taxon>
    </lineage>
</organism>
<evidence type="ECO:0000313" key="6">
    <source>
        <dbReference type="EMBL" id="MDS0298632.1"/>
    </source>
</evidence>
<sequence>MTDDELIWRIAGGSGDGIASTSQNFAKALMRSGLHVFTHRHYPSRIRGGHTYTEIRASADPVKSRGDGYNFLLALGDSFARNPQENAYYGNEEVKPLSENLDELREGGVIVYDSGLLDTSEIEDFDERVEENGWHVYDIDLRTMAREHGREVMRNTAGVGVTCAIAGIDTEWIENLMRDAMPEKILDPNLEILEAAYEMVQEEYDVDAPDISVPEGEHDEEQVLLSGSDAIAYGALDEGCRFIAGYPMTPWTEVFTIMSQNLPEVGGISEQVEDEIAAAALAIGASHAGTKAMSGSSGGGFALMSEPLGLAEMTETPVVLVEAMRAGPSTGMPTKPEQGDLEHVLYTSQGDSHRVVFAPSDAAEAYHQTRKAFQIAYEYQIPSIVLYDQKNGGELRNVPASVFDEEPNGDIGSVISEEELADAPHDPSGKYNRFQHEGEKGVSKRSIPGQKGGRYLATGNEHMPAGHIAEDPDNRVFQVNRRMEKLEAIRAELDEGDVPNNTHYGPDEAEYGIMTFGSQQGTVEEAVDRLNDDGHSVKALGVSEMAPYPVEQVSEFLESVDECLVVEMNASAQFRGLTQKEIGKYGEKLSSLLKYNGNPFEPEEITEGFVTSIVEGEELPTHETKFVPAASD</sequence>
<protein>
    <submittedName>
        <fullName evidence="6">2-oxoacid:acceptor oxidoreductase subunit alpha</fullName>
    </submittedName>
</protein>
<dbReference type="InterPro" id="IPR009014">
    <property type="entry name" value="Transketo_C/PFOR_II"/>
</dbReference>
<evidence type="ECO:0000313" key="7">
    <source>
        <dbReference type="Proteomes" id="UP001257060"/>
    </source>
</evidence>
<dbReference type="SUPFAM" id="SSF52518">
    <property type="entry name" value="Thiamin diphosphate-binding fold (THDP-binding)"/>
    <property type="match status" value="1"/>
</dbReference>
<dbReference type="InterPro" id="IPR029061">
    <property type="entry name" value="THDP-binding"/>
</dbReference>
<dbReference type="CDD" id="cd07034">
    <property type="entry name" value="TPP_PYR_PFOR_IOR-alpha_like"/>
    <property type="match status" value="1"/>
</dbReference>
<dbReference type="Gene3D" id="3.40.920.10">
    <property type="entry name" value="Pyruvate-ferredoxin oxidoreductase, PFOR, domain III"/>
    <property type="match status" value="1"/>
</dbReference>
<reference evidence="6 7" key="1">
    <citation type="submission" date="2022-06" db="EMBL/GenBank/DDBJ databases">
        <title>Halogeometricum sp. a new haloarchaeum isolate from saline soil.</title>
        <authorList>
            <person name="Strakova D."/>
            <person name="Galisteo C."/>
            <person name="Sanchez-Porro C."/>
            <person name="Ventosa A."/>
        </authorList>
    </citation>
    <scope>NUCLEOTIDE SEQUENCE [LARGE SCALE GENOMIC DNA]</scope>
    <source>
        <strain evidence="6 7">S1BR25-6</strain>
    </source>
</reference>
<dbReference type="Gene3D" id="3.40.50.970">
    <property type="match status" value="1"/>
</dbReference>
<proteinExistence type="predicted"/>
<feature type="compositionally biased region" description="Basic and acidic residues" evidence="2">
    <location>
        <begin position="422"/>
        <end position="442"/>
    </location>
</feature>
<dbReference type="SUPFAM" id="SSF52922">
    <property type="entry name" value="TK C-terminal domain-like"/>
    <property type="match status" value="1"/>
</dbReference>
<dbReference type="Pfam" id="PF17147">
    <property type="entry name" value="PFOR_II"/>
    <property type="match status" value="1"/>
</dbReference>
<accession>A0ABU2GCW1</accession>
<dbReference type="SUPFAM" id="SSF53323">
    <property type="entry name" value="Pyruvate-ferredoxin oxidoreductase, PFOR, domain III"/>
    <property type="match status" value="1"/>
</dbReference>
<dbReference type="Proteomes" id="UP001257060">
    <property type="component" value="Unassembled WGS sequence"/>
</dbReference>
<evidence type="ECO:0000259" key="3">
    <source>
        <dbReference type="Pfam" id="PF01558"/>
    </source>
</evidence>
<dbReference type="Gene3D" id="3.40.50.920">
    <property type="match status" value="1"/>
</dbReference>